<evidence type="ECO:0000313" key="17">
    <source>
        <dbReference type="Proteomes" id="UP000005038"/>
    </source>
</evidence>
<dbReference type="EMBL" id="BAFB01000105">
    <property type="protein sequence ID" value="GAB34387.1"/>
    <property type="molecule type" value="Genomic_DNA"/>
</dbReference>
<dbReference type="STRING" id="1108044.GOOTI_105_00520"/>
<dbReference type="Gene3D" id="1.20.5.1300">
    <property type="match status" value="1"/>
</dbReference>
<feature type="binding site" evidence="13">
    <location>
        <position position="228"/>
    </location>
    <ligand>
        <name>substrate</name>
    </ligand>
</feature>
<protein>
    <recommendedName>
        <fullName evidence="4">Histidinol dehydrogenase</fullName>
    </recommendedName>
</protein>
<feature type="active site" description="Proton acceptor" evidence="11">
    <location>
        <position position="318"/>
    </location>
</feature>
<dbReference type="PROSITE" id="PS00611">
    <property type="entry name" value="HISOL_DEHYDROGENASE"/>
    <property type="match status" value="1"/>
</dbReference>
<feature type="binding site" evidence="13">
    <location>
        <position position="407"/>
    </location>
    <ligand>
        <name>substrate</name>
    </ligand>
</feature>
<evidence type="ECO:0000256" key="2">
    <source>
        <dbReference type="ARBA" id="ARBA00004940"/>
    </source>
</evidence>
<evidence type="ECO:0000256" key="10">
    <source>
        <dbReference type="PIRNR" id="PIRNR000099"/>
    </source>
</evidence>
<comment type="function">
    <text evidence="1">Catalyzes the sequential NAD-dependent oxidations of L-histidinol to L-histidinaldehyde and then to L-histidine.</text>
</comment>
<feature type="binding site" evidence="13">
    <location>
        <position position="253"/>
    </location>
    <ligand>
        <name>substrate</name>
    </ligand>
</feature>
<dbReference type="AlphaFoldDB" id="H5TLM9"/>
<evidence type="ECO:0000256" key="15">
    <source>
        <dbReference type="RuleBase" id="RU004175"/>
    </source>
</evidence>
<feature type="binding site" evidence="14">
    <location>
        <position position="352"/>
    </location>
    <ligand>
        <name>Zn(2+)</name>
        <dbReference type="ChEBI" id="CHEBI:29105"/>
    </ligand>
</feature>
<evidence type="ECO:0000256" key="14">
    <source>
        <dbReference type="PIRSR" id="PIRSR000099-4"/>
    </source>
</evidence>
<evidence type="ECO:0000256" key="4">
    <source>
        <dbReference type="ARBA" id="ARBA00016531"/>
    </source>
</evidence>
<keyword evidence="5 14" id="KW-0479">Metal-binding</keyword>
<keyword evidence="8 12" id="KW-0520">NAD</keyword>
<dbReference type="RefSeq" id="WP_007238624.1">
    <property type="nucleotide sequence ID" value="NZ_BAFB01000105.1"/>
</dbReference>
<feature type="binding site" evidence="13">
    <location>
        <position position="412"/>
    </location>
    <ligand>
        <name>substrate</name>
    </ligand>
</feature>
<keyword evidence="17" id="KW-1185">Reference proteome</keyword>
<feature type="binding site" evidence="14">
    <location>
        <position position="250"/>
    </location>
    <ligand>
        <name>Zn(2+)</name>
        <dbReference type="ChEBI" id="CHEBI:29105"/>
    </ligand>
</feature>
<dbReference type="InterPro" id="IPR012131">
    <property type="entry name" value="Hstdl_DH"/>
</dbReference>
<keyword evidence="7 10" id="KW-0560">Oxidoreductase</keyword>
<feature type="binding site" evidence="13">
    <location>
        <position position="352"/>
    </location>
    <ligand>
        <name>substrate</name>
    </ligand>
</feature>
<reference evidence="16" key="1">
    <citation type="submission" date="2012-02" db="EMBL/GenBank/DDBJ databases">
        <title>Whole genome shotgun sequence of Gordonia otitidis NBRC 100426.</title>
        <authorList>
            <person name="Yoshida I."/>
            <person name="Hosoyama A."/>
            <person name="Tsuchikane K."/>
            <person name="Katsumata H."/>
            <person name="Yamazaki S."/>
            <person name="Fujita N."/>
        </authorList>
    </citation>
    <scope>NUCLEOTIDE SEQUENCE [LARGE SCALE GENOMIC DNA]</scope>
    <source>
        <strain evidence="16">NBRC 100426</strain>
    </source>
</reference>
<dbReference type="InterPro" id="IPR001692">
    <property type="entry name" value="Histidinol_DH_CS"/>
</dbReference>
<dbReference type="GO" id="GO:0000105">
    <property type="term" value="P:L-histidine biosynthetic process"/>
    <property type="evidence" value="ECO:0007669"/>
    <property type="project" value="UniProtKB-UniPathway"/>
</dbReference>
<keyword evidence="9" id="KW-0028">Amino-acid biosynthesis</keyword>
<evidence type="ECO:0000256" key="1">
    <source>
        <dbReference type="ARBA" id="ARBA00003850"/>
    </source>
</evidence>
<dbReference type="SUPFAM" id="SSF53720">
    <property type="entry name" value="ALDH-like"/>
    <property type="match status" value="1"/>
</dbReference>
<sequence>MPRILKSALPAESVRTRRNDVITRVASILDDIRDRGDVAVREWSTTFDKWTPESFRLDAAQINDIVASLPAQVIEDIEFVQHQVRVFAEHQRASMSDFEIETLPGVHLGQKHIPVGRVGAYVPGGRYPLTASAHMTIVTAKVAGVPSVAACTPPIRGEVPAATVAAMHLAGADEIYLLGGVQAIGALALGTDTIAKADMLAGPGNAYVAEAKRQLFGQVGIDLFAGPTEILVIADESADPFVVAVDLLSQAEHGPDSPAILISTSAELATRVIDHIERLLPEMPTKDFAEPAWHDHGEVIVVDDIDAAYALADSYASEHVEVLTENPREALEKMRNYGGLFLGEGTCVSYGDKVIGTNHVLPTRGSARYTGGLWVGKYLKTVTYSEVLDTTSSAKLGEVCGRAARVELFEGHARSGDVRAAKYGDAQLSWSDALTAVAQ</sequence>
<organism evidence="16 17">
    <name type="scientific">Gordonia otitidis (strain DSM 44809 / CCUG 52243 / JCM 12355 / NBRC 100426 / IFM 10032)</name>
    <dbReference type="NCBI Taxonomy" id="1108044"/>
    <lineage>
        <taxon>Bacteria</taxon>
        <taxon>Bacillati</taxon>
        <taxon>Actinomycetota</taxon>
        <taxon>Actinomycetes</taxon>
        <taxon>Mycobacteriales</taxon>
        <taxon>Gordoniaceae</taxon>
        <taxon>Gordonia</taxon>
    </lineage>
</organism>
<evidence type="ECO:0000256" key="6">
    <source>
        <dbReference type="ARBA" id="ARBA00022833"/>
    </source>
</evidence>
<comment type="caution">
    <text evidence="16">The sequence shown here is derived from an EMBL/GenBank/DDBJ whole genome shotgun (WGS) entry which is preliminary data.</text>
</comment>
<feature type="binding site" evidence="14">
    <location>
        <position position="412"/>
    </location>
    <ligand>
        <name>Zn(2+)</name>
        <dbReference type="ChEBI" id="CHEBI:29105"/>
    </ligand>
</feature>
<evidence type="ECO:0000256" key="7">
    <source>
        <dbReference type="ARBA" id="ARBA00023002"/>
    </source>
</evidence>
<gene>
    <name evidence="16" type="primary">hisD</name>
    <name evidence="16" type="ORF">GOOTI_105_00520</name>
</gene>
<dbReference type="PANTHER" id="PTHR21256:SF14">
    <property type="entry name" value="HISTIDINOL DEHYDROGENASE"/>
    <property type="match status" value="1"/>
</dbReference>
<comment type="cofactor">
    <cofactor evidence="14">
        <name>Zn(2+)</name>
        <dbReference type="ChEBI" id="CHEBI:29105"/>
    </cofactor>
    <text evidence="14">Binds 1 zinc ion per subunit.</text>
</comment>
<dbReference type="Proteomes" id="UP000005038">
    <property type="component" value="Unassembled WGS sequence"/>
</dbReference>
<evidence type="ECO:0000256" key="8">
    <source>
        <dbReference type="ARBA" id="ARBA00023027"/>
    </source>
</evidence>
<keyword evidence="6 14" id="KW-0862">Zinc</keyword>
<feature type="binding site" evidence="12">
    <location>
        <position position="182"/>
    </location>
    <ligand>
        <name>NAD(+)</name>
        <dbReference type="ChEBI" id="CHEBI:57540"/>
    </ligand>
</feature>
<dbReference type="InterPro" id="IPR016161">
    <property type="entry name" value="Ald_DH/histidinol_DH"/>
</dbReference>
<feature type="binding site" evidence="13">
    <location>
        <position position="250"/>
    </location>
    <ligand>
        <name>substrate</name>
    </ligand>
</feature>
<comment type="similarity">
    <text evidence="3 10 15">Belongs to the histidinol dehydrogenase family.</text>
</comment>
<evidence type="ECO:0000256" key="3">
    <source>
        <dbReference type="ARBA" id="ARBA00010178"/>
    </source>
</evidence>
<evidence type="ECO:0000256" key="13">
    <source>
        <dbReference type="PIRSR" id="PIRSR000099-3"/>
    </source>
</evidence>
<dbReference type="GO" id="GO:0005829">
    <property type="term" value="C:cytosol"/>
    <property type="evidence" value="ECO:0007669"/>
    <property type="project" value="TreeGrafter"/>
</dbReference>
<dbReference type="CDD" id="cd06572">
    <property type="entry name" value="Histidinol_dh"/>
    <property type="match status" value="1"/>
</dbReference>
<feature type="binding site" evidence="12">
    <location>
        <position position="205"/>
    </location>
    <ligand>
        <name>NAD(+)</name>
        <dbReference type="ChEBI" id="CHEBI:57540"/>
    </ligand>
</feature>
<accession>H5TLM9</accession>
<dbReference type="FunFam" id="3.40.50.1980:FF:000001">
    <property type="entry name" value="Histidinol dehydrogenase"/>
    <property type="match status" value="1"/>
</dbReference>
<name>H5TLM9_GORO1</name>
<dbReference type="NCBIfam" id="TIGR00069">
    <property type="entry name" value="hisD"/>
    <property type="match status" value="1"/>
</dbReference>
<dbReference type="GO" id="GO:0046872">
    <property type="term" value="F:metal ion binding"/>
    <property type="evidence" value="ECO:0007669"/>
    <property type="project" value="UniProtKB-KW"/>
</dbReference>
<comment type="pathway">
    <text evidence="2">Amino-acid biosynthesis; L-histidine biosynthesis; L-histidine from 5-phospho-alpha-D-ribose 1-diphosphate: step 9/9.</text>
</comment>
<feature type="binding site" evidence="14">
    <location>
        <position position="253"/>
    </location>
    <ligand>
        <name>Zn(2+)</name>
        <dbReference type="ChEBI" id="CHEBI:29105"/>
    </ligand>
</feature>
<feature type="binding site" evidence="13">
    <location>
        <position position="319"/>
    </location>
    <ligand>
        <name>substrate</name>
    </ligand>
</feature>
<dbReference type="InterPro" id="IPR022695">
    <property type="entry name" value="Histidinol_DH_monofunct"/>
</dbReference>
<evidence type="ECO:0000256" key="11">
    <source>
        <dbReference type="PIRSR" id="PIRSR000099-1"/>
    </source>
</evidence>
<dbReference type="Gene3D" id="3.40.50.1980">
    <property type="entry name" value="Nitrogenase molybdenum iron protein domain"/>
    <property type="match status" value="2"/>
</dbReference>
<dbReference type="FunFam" id="3.40.50.1980:FF:000026">
    <property type="entry name" value="Histidinol dehydrogenase"/>
    <property type="match status" value="1"/>
</dbReference>
<dbReference type="PANTHER" id="PTHR21256">
    <property type="entry name" value="HISTIDINOL DEHYDROGENASE HDH"/>
    <property type="match status" value="1"/>
</dbReference>
<dbReference type="OrthoDB" id="9805269at2"/>
<dbReference type="Pfam" id="PF00815">
    <property type="entry name" value="Histidinol_dh"/>
    <property type="match status" value="1"/>
</dbReference>
<evidence type="ECO:0000256" key="12">
    <source>
        <dbReference type="PIRSR" id="PIRSR000099-2"/>
    </source>
</evidence>
<proteinExistence type="inferred from homology"/>
<dbReference type="PRINTS" id="PR00083">
    <property type="entry name" value="HOLDHDRGNASE"/>
</dbReference>
<dbReference type="GO" id="GO:0004399">
    <property type="term" value="F:histidinol dehydrogenase activity"/>
    <property type="evidence" value="ECO:0007669"/>
    <property type="project" value="InterPro"/>
</dbReference>
<feature type="active site" description="Proton acceptor" evidence="11">
    <location>
        <position position="319"/>
    </location>
</feature>
<dbReference type="GO" id="GO:0051287">
    <property type="term" value="F:NAD binding"/>
    <property type="evidence" value="ECO:0007669"/>
    <property type="project" value="InterPro"/>
</dbReference>
<evidence type="ECO:0000256" key="5">
    <source>
        <dbReference type="ARBA" id="ARBA00022723"/>
    </source>
</evidence>
<dbReference type="PIRSF" id="PIRSF000099">
    <property type="entry name" value="Histidinol_dh"/>
    <property type="match status" value="1"/>
</dbReference>
<keyword evidence="9" id="KW-0368">Histidine biosynthesis</keyword>
<evidence type="ECO:0000313" key="16">
    <source>
        <dbReference type="EMBL" id="GAB34387.1"/>
    </source>
</evidence>
<dbReference type="UniPathway" id="UPA00031">
    <property type="reaction ID" value="UER00014"/>
</dbReference>
<feature type="binding site" evidence="12">
    <location>
        <position position="121"/>
    </location>
    <ligand>
        <name>NAD(+)</name>
        <dbReference type="ChEBI" id="CHEBI:57540"/>
    </ligand>
</feature>
<evidence type="ECO:0000256" key="9">
    <source>
        <dbReference type="ARBA" id="ARBA00023102"/>
    </source>
</evidence>